<feature type="transmembrane region" description="Helical" evidence="1">
    <location>
        <begin position="15"/>
        <end position="36"/>
    </location>
</feature>
<dbReference type="RefSeq" id="WP_281370416.1">
    <property type="nucleotide sequence ID" value="NZ_BAAAYY010000014.1"/>
</dbReference>
<sequence length="40" mass="4282">MRVESGLEIGVGGQLLMFASVGVAILLLITVIVILMRRGR</sequence>
<reference evidence="2 3" key="1">
    <citation type="submission" date="2020-07" db="EMBL/GenBank/DDBJ databases">
        <title>Sequencing the genomes of 1000 actinobacteria strains.</title>
        <authorList>
            <person name="Klenk H.-P."/>
        </authorList>
    </citation>
    <scope>NUCLEOTIDE SEQUENCE [LARGE SCALE GENOMIC DNA]</scope>
    <source>
        <strain evidence="2 3">CXB654</strain>
    </source>
</reference>
<dbReference type="Proteomes" id="UP000589036">
    <property type="component" value="Unassembled WGS sequence"/>
</dbReference>
<keyword evidence="3" id="KW-1185">Reference proteome</keyword>
<gene>
    <name evidence="2" type="ORF">HDA32_005469</name>
</gene>
<dbReference type="EMBL" id="JACCCC010000001">
    <property type="protein sequence ID" value="NYE50349.1"/>
    <property type="molecule type" value="Genomic_DNA"/>
</dbReference>
<keyword evidence="1" id="KW-0812">Transmembrane</keyword>
<dbReference type="AlphaFoldDB" id="A0A852U2C5"/>
<proteinExistence type="predicted"/>
<evidence type="ECO:0000313" key="2">
    <source>
        <dbReference type="EMBL" id="NYE50349.1"/>
    </source>
</evidence>
<protein>
    <submittedName>
        <fullName evidence="2">Uncharacterized protein</fullName>
    </submittedName>
</protein>
<name>A0A852U2C5_9ACTN</name>
<keyword evidence="1" id="KW-1133">Transmembrane helix</keyword>
<evidence type="ECO:0000256" key="1">
    <source>
        <dbReference type="SAM" id="Phobius"/>
    </source>
</evidence>
<keyword evidence="1" id="KW-0472">Membrane</keyword>
<organism evidence="2 3">
    <name type="scientific">Spinactinospora alkalitolerans</name>
    <dbReference type="NCBI Taxonomy" id="687207"/>
    <lineage>
        <taxon>Bacteria</taxon>
        <taxon>Bacillati</taxon>
        <taxon>Actinomycetota</taxon>
        <taxon>Actinomycetes</taxon>
        <taxon>Streptosporangiales</taxon>
        <taxon>Nocardiopsidaceae</taxon>
        <taxon>Spinactinospora</taxon>
    </lineage>
</organism>
<evidence type="ECO:0000313" key="3">
    <source>
        <dbReference type="Proteomes" id="UP000589036"/>
    </source>
</evidence>
<comment type="caution">
    <text evidence="2">The sequence shown here is derived from an EMBL/GenBank/DDBJ whole genome shotgun (WGS) entry which is preliminary data.</text>
</comment>
<accession>A0A852U2C5</accession>